<evidence type="ECO:0000313" key="2">
    <source>
        <dbReference type="EMBL" id="PMP83097.1"/>
    </source>
</evidence>
<gene>
    <name evidence="2" type="ORF">C0175_02470</name>
</gene>
<dbReference type="EMBL" id="PNIX01000138">
    <property type="protein sequence ID" value="PMP83097.1"/>
    <property type="molecule type" value="Genomic_DNA"/>
</dbReference>
<sequence length="91" mass="10342">MAMATKETKAKRSFKISKETIILVIIILVIFAGWNLVLPHLFKVEEVKNVSLPQIKRGDVEFINKQIENRTLQVPTLIPSGNQLGKQNPFE</sequence>
<feature type="transmembrane region" description="Helical" evidence="1">
    <location>
        <begin position="21"/>
        <end position="42"/>
    </location>
</feature>
<accession>A0A2J6X7Q9</accession>
<evidence type="ECO:0000313" key="3">
    <source>
        <dbReference type="Proteomes" id="UP000236910"/>
    </source>
</evidence>
<proteinExistence type="predicted"/>
<protein>
    <submittedName>
        <fullName evidence="2">Uncharacterized protein</fullName>
    </submittedName>
</protein>
<dbReference type="Proteomes" id="UP000236910">
    <property type="component" value="Unassembled WGS sequence"/>
</dbReference>
<reference evidence="2 3" key="1">
    <citation type="submission" date="2018-01" db="EMBL/GenBank/DDBJ databases">
        <title>Metagenomic assembled genomes from two thermal pools in the Uzon Caldera, Kamchatka, Russia.</title>
        <authorList>
            <person name="Wilkins L."/>
            <person name="Ettinger C."/>
        </authorList>
    </citation>
    <scope>NUCLEOTIDE SEQUENCE [LARGE SCALE GENOMIC DNA]</scope>
    <source>
        <strain evidence="2">ARK-10</strain>
    </source>
</reference>
<evidence type="ECO:0000256" key="1">
    <source>
        <dbReference type="SAM" id="Phobius"/>
    </source>
</evidence>
<keyword evidence="1" id="KW-0812">Transmembrane</keyword>
<organism evidence="2 3">
    <name type="scientific">Caldisericum exile</name>
    <dbReference type="NCBI Taxonomy" id="693075"/>
    <lineage>
        <taxon>Bacteria</taxon>
        <taxon>Pseudomonadati</taxon>
        <taxon>Caldisericota/Cryosericota group</taxon>
        <taxon>Caldisericota</taxon>
        <taxon>Caldisericia</taxon>
        <taxon>Caldisericales</taxon>
        <taxon>Caldisericaceae</taxon>
        <taxon>Caldisericum</taxon>
    </lineage>
</organism>
<dbReference type="AlphaFoldDB" id="A0A2J6X7Q9"/>
<name>A0A2J6X7Q9_9BACT</name>
<keyword evidence="1" id="KW-0472">Membrane</keyword>
<comment type="caution">
    <text evidence="2">The sequence shown here is derived from an EMBL/GenBank/DDBJ whole genome shotgun (WGS) entry which is preliminary data.</text>
</comment>
<keyword evidence="1" id="KW-1133">Transmembrane helix</keyword>